<protein>
    <recommendedName>
        <fullName evidence="3">Glycosyl transferase family 8</fullName>
    </recommendedName>
</protein>
<dbReference type="InterPro" id="IPR029044">
    <property type="entry name" value="Nucleotide-diphossugar_trans"/>
</dbReference>
<dbReference type="EMBL" id="WTYP01000001">
    <property type="protein sequence ID" value="MXP46063.1"/>
    <property type="molecule type" value="Genomic_DNA"/>
</dbReference>
<keyword evidence="2" id="KW-1185">Reference proteome</keyword>
<dbReference type="Gene3D" id="3.90.550.10">
    <property type="entry name" value="Spore Coat Polysaccharide Biosynthesis Protein SpsA, Chain A"/>
    <property type="match status" value="1"/>
</dbReference>
<dbReference type="InterPro" id="IPR002495">
    <property type="entry name" value="Glyco_trans_8"/>
</dbReference>
<comment type="caution">
    <text evidence="1">The sequence shown here is derived from an EMBL/GenBank/DDBJ whole genome shotgun (WGS) entry which is preliminary data.</text>
</comment>
<accession>A0A6I4UWX5</accession>
<dbReference type="SUPFAM" id="SSF53448">
    <property type="entry name" value="Nucleotide-diphospho-sugar transferases"/>
    <property type="match status" value="1"/>
</dbReference>
<evidence type="ECO:0000313" key="1">
    <source>
        <dbReference type="EMBL" id="MXP46063.1"/>
    </source>
</evidence>
<dbReference type="InterPro" id="IPR050587">
    <property type="entry name" value="GNT1/Glycosyltrans_8"/>
</dbReference>
<proteinExistence type="predicted"/>
<sequence>MTMEKSRPALPAHIYTVTSRDYLPGTHVMLQSFLETNPWFSGQINILQDDLSDSQKEEFSGFFEQIHFPDISPDLSDAIGELVAAQNQLADRRRRFYSLEAFFTDAAGPVLFCDSDMLFRSDISAMFEIPGSLVACGDRAQITGSGRDPVTLAETAGSTPFAGFASFNAGLMVIGKTSRSADIRSALMGELDPENWAAIASDHTDQAVLNRVLGSSVSIAPAQFNYLIGHAAALKGAAGVSAREAKVLHFNGPAKPWAFAAHMAAARHSAEFVWAAGQWFDSYRHHLAARHLR</sequence>
<evidence type="ECO:0000313" key="2">
    <source>
        <dbReference type="Proteomes" id="UP000471435"/>
    </source>
</evidence>
<dbReference type="RefSeq" id="WP_160729340.1">
    <property type="nucleotide sequence ID" value="NZ_WTYP01000001.1"/>
</dbReference>
<dbReference type="GO" id="GO:0016757">
    <property type="term" value="F:glycosyltransferase activity"/>
    <property type="evidence" value="ECO:0007669"/>
    <property type="project" value="InterPro"/>
</dbReference>
<organism evidence="1 2">
    <name type="scientific">Pontixanthobacter luteolus</name>
    <dbReference type="NCBI Taxonomy" id="295089"/>
    <lineage>
        <taxon>Bacteria</taxon>
        <taxon>Pseudomonadati</taxon>
        <taxon>Pseudomonadota</taxon>
        <taxon>Alphaproteobacteria</taxon>
        <taxon>Sphingomonadales</taxon>
        <taxon>Erythrobacteraceae</taxon>
        <taxon>Pontixanthobacter</taxon>
    </lineage>
</organism>
<reference evidence="1 2" key="1">
    <citation type="submission" date="2019-12" db="EMBL/GenBank/DDBJ databases">
        <title>Genomic-based taxomic classification of the family Erythrobacteraceae.</title>
        <authorList>
            <person name="Xu L."/>
        </authorList>
    </citation>
    <scope>NUCLEOTIDE SEQUENCE [LARGE SCALE GENOMIC DNA]</scope>
    <source>
        <strain evidence="1 2">SW-109</strain>
    </source>
</reference>
<dbReference type="Pfam" id="PF01501">
    <property type="entry name" value="Glyco_transf_8"/>
    <property type="match status" value="1"/>
</dbReference>
<name>A0A6I4UWX5_9SPHN</name>
<dbReference type="OrthoDB" id="5672604at2"/>
<dbReference type="PANTHER" id="PTHR11183">
    <property type="entry name" value="GLYCOGENIN SUBFAMILY MEMBER"/>
    <property type="match status" value="1"/>
</dbReference>
<dbReference type="Proteomes" id="UP000471435">
    <property type="component" value="Unassembled WGS sequence"/>
</dbReference>
<gene>
    <name evidence="1" type="ORF">GRI43_01485</name>
</gene>
<evidence type="ECO:0008006" key="3">
    <source>
        <dbReference type="Google" id="ProtNLM"/>
    </source>
</evidence>
<dbReference type="AlphaFoldDB" id="A0A6I4UWX5"/>